<dbReference type="GO" id="GO:0005681">
    <property type="term" value="C:spliceosomal complex"/>
    <property type="evidence" value="ECO:0007669"/>
    <property type="project" value="TreeGrafter"/>
</dbReference>
<dbReference type="Pfam" id="PF01480">
    <property type="entry name" value="PWI"/>
    <property type="match status" value="1"/>
</dbReference>
<name>A0AAD9TUA8_9ROSI</name>
<feature type="compositionally biased region" description="Basic and acidic residues" evidence="2">
    <location>
        <begin position="610"/>
        <end position="623"/>
    </location>
</feature>
<feature type="compositionally biased region" description="Low complexity" evidence="2">
    <location>
        <begin position="397"/>
        <end position="408"/>
    </location>
</feature>
<feature type="compositionally biased region" description="Low complexity" evidence="2">
    <location>
        <begin position="427"/>
        <end position="443"/>
    </location>
</feature>
<dbReference type="InterPro" id="IPR002483">
    <property type="entry name" value="PWI_dom"/>
</dbReference>
<feature type="compositionally biased region" description="Basic and acidic residues" evidence="2">
    <location>
        <begin position="641"/>
        <end position="659"/>
    </location>
</feature>
<feature type="compositionally biased region" description="Basic residues" evidence="2">
    <location>
        <begin position="282"/>
        <end position="396"/>
    </location>
</feature>
<evidence type="ECO:0000313" key="4">
    <source>
        <dbReference type="EMBL" id="KAK2642410.1"/>
    </source>
</evidence>
<dbReference type="Gene3D" id="1.20.1390.10">
    <property type="entry name" value="PWI domain"/>
    <property type="match status" value="1"/>
</dbReference>
<sequence>MSGGFFRGTSADQDTRFSNKQAKLMKSQKFAPELDSLVDMTKVKMDVVKPWIATRVTELLGFEDEVLINFIYGLLDGKVVNGKEIQISLTGFMEKNTGKFMKELWILLLSAQKNASGVPQQFLDAKEEETRKKKVEADQIANEIQKKKERESREFVQERSKKRDGAADLKASEAALDSNSKTILAKASSFHPEDEKEAGEQNGVRGRNRFSNSPRSAARSPSPHRGSQSHSYSSSSEHKSRSLSRSPVARRRSSSSDRMHYSPRRRSITPRKRHSPWISRSPSRRRSSYFRRRSRSRSVRRSPFRRRSPSPVRRRRSPSPVRRRRSPSPIRRRRSPSPIRRRRSPSPIQRRRSPSPIRRRRSPSPIRRRRSPSPVRHLRSPPVRRRVSPSPIRRRGSPLPIRRGSPSPVRHGSLSPMKRRSLSPMQHSSPSPMRHRSPSPMRRGSLSPKRRISHSPVRRQLRRSPPSPQDSSPSPVRHRSPLPARMRSPIPRKGRSPSPGASSSPSPIQHRASSPVRNKSASDSRRSPVHSPKEKNRIHEKLSPVAHRSSSSMRSPRKVSKDQKDIRNKVSTFSPSPERSPTVSKSPPPHATRKRSTSADRRSFSPNESPVRHTRDRVHHDDISSPLKTRERRPHQGGPVTRKEHKETDRTREDVDHKSVSLPIRSVHSSTASKRKDSLAKVHNEKEYSPERSVGGHRATESRSCHDSMDSRKDKGLRSERLSQRGDHPGTSDHQTSPTLYKDSLPGDRKLSSHPGESQKSEERNHSRSTNGKDSNRQRKSENVTMAVERVDHNNRNDTLDSSSGESDRHKTQNKDKRKHKKHGREEVASDDDYSSDSEIERKEAKRRRKEEKKLRKEEKRRRRDERRRRRGERRAEKLKLRNQSDPDASDGEHVSRRDCHLSDNEETESEQKKLEIELRNKALESIKAKKNNNH</sequence>
<feature type="compositionally biased region" description="Basic and acidic residues" evidence="2">
    <location>
        <begin position="559"/>
        <end position="568"/>
    </location>
</feature>
<dbReference type="AlphaFoldDB" id="A0AAD9TUA8"/>
<dbReference type="GO" id="GO:0048024">
    <property type="term" value="P:regulation of mRNA splicing, via spliceosome"/>
    <property type="evidence" value="ECO:0007669"/>
    <property type="project" value="TreeGrafter"/>
</dbReference>
<feature type="compositionally biased region" description="Basic residues" evidence="2">
    <location>
        <begin position="261"/>
        <end position="275"/>
    </location>
</feature>
<dbReference type="SUPFAM" id="SSF101233">
    <property type="entry name" value="PWI domain"/>
    <property type="match status" value="1"/>
</dbReference>
<dbReference type="Proteomes" id="UP001280121">
    <property type="component" value="Unassembled WGS sequence"/>
</dbReference>
<feature type="compositionally biased region" description="Basic and acidic residues" evidence="2">
    <location>
        <begin position="674"/>
        <end position="690"/>
    </location>
</feature>
<gene>
    <name evidence="4" type="ORF">Ddye_024173</name>
</gene>
<feature type="compositionally biased region" description="Acidic residues" evidence="2">
    <location>
        <begin position="829"/>
        <end position="838"/>
    </location>
</feature>
<feature type="compositionally biased region" description="Low complexity" evidence="2">
    <location>
        <begin position="496"/>
        <end position="507"/>
    </location>
</feature>
<keyword evidence="1" id="KW-0507">mRNA processing</keyword>
<evidence type="ECO:0000313" key="5">
    <source>
        <dbReference type="Proteomes" id="UP001280121"/>
    </source>
</evidence>
<evidence type="ECO:0000256" key="1">
    <source>
        <dbReference type="ARBA" id="ARBA00022664"/>
    </source>
</evidence>
<dbReference type="GO" id="GO:0006397">
    <property type="term" value="P:mRNA processing"/>
    <property type="evidence" value="ECO:0007669"/>
    <property type="project" value="UniProtKB-KW"/>
</dbReference>
<feature type="compositionally biased region" description="Basic residues" evidence="2">
    <location>
        <begin position="859"/>
        <end position="873"/>
    </location>
</feature>
<comment type="caution">
    <text evidence="4">The sequence shown here is derived from an EMBL/GenBank/DDBJ whole genome shotgun (WGS) entry which is preliminary data.</text>
</comment>
<feature type="compositionally biased region" description="Basic and acidic residues" evidence="2">
    <location>
        <begin position="874"/>
        <end position="916"/>
    </location>
</feature>
<dbReference type="InterPro" id="IPR036483">
    <property type="entry name" value="PWI_dom_sf"/>
</dbReference>
<feature type="compositionally biased region" description="Basic and acidic residues" evidence="2">
    <location>
        <begin position="789"/>
        <end position="799"/>
    </location>
</feature>
<feature type="compositionally biased region" description="Basic and acidic residues" evidence="2">
    <location>
        <begin position="698"/>
        <end position="731"/>
    </location>
</feature>
<proteinExistence type="predicted"/>
<feature type="compositionally biased region" description="Basic and acidic residues" evidence="2">
    <location>
        <begin position="806"/>
        <end position="815"/>
    </location>
</feature>
<dbReference type="PANTHER" id="PTHR23148:SF0">
    <property type="entry name" value="SERINE_ARGININE REPETITIVE MATRIX PROTEIN 1"/>
    <property type="match status" value="1"/>
</dbReference>
<dbReference type="GO" id="GO:0003723">
    <property type="term" value="F:RNA binding"/>
    <property type="evidence" value="ECO:0007669"/>
    <property type="project" value="TreeGrafter"/>
</dbReference>
<accession>A0AAD9TUA8</accession>
<feature type="compositionally biased region" description="Basic residues" evidence="2">
    <location>
        <begin position="448"/>
        <end position="462"/>
    </location>
</feature>
<dbReference type="InterPro" id="IPR052225">
    <property type="entry name" value="Ser/Arg_repetitive_matrix"/>
</dbReference>
<feature type="compositionally biased region" description="Polar residues" evidence="2">
    <location>
        <begin position="569"/>
        <end position="585"/>
    </location>
</feature>
<dbReference type="SMART" id="SM00311">
    <property type="entry name" value="PWI"/>
    <property type="match status" value="1"/>
</dbReference>
<dbReference type="EMBL" id="JANJYI010000007">
    <property type="protein sequence ID" value="KAK2642410.1"/>
    <property type="molecule type" value="Genomic_DNA"/>
</dbReference>
<feature type="compositionally biased region" description="Basic and acidic residues" evidence="2">
    <location>
        <begin position="144"/>
        <end position="171"/>
    </location>
</feature>
<evidence type="ECO:0000256" key="2">
    <source>
        <dbReference type="SAM" id="MobiDB-lite"/>
    </source>
</evidence>
<feature type="compositionally biased region" description="Low complexity" evidence="2">
    <location>
        <begin position="543"/>
        <end position="554"/>
    </location>
</feature>
<reference evidence="4" key="1">
    <citation type="journal article" date="2023" name="Plant J.">
        <title>Genome sequences and population genomics provide insights into the demographic history, inbreeding, and mutation load of two 'living fossil' tree species of Dipteronia.</title>
        <authorList>
            <person name="Feng Y."/>
            <person name="Comes H.P."/>
            <person name="Chen J."/>
            <person name="Zhu S."/>
            <person name="Lu R."/>
            <person name="Zhang X."/>
            <person name="Li P."/>
            <person name="Qiu J."/>
            <person name="Olsen K.M."/>
            <person name="Qiu Y."/>
        </authorList>
    </citation>
    <scope>NUCLEOTIDE SEQUENCE</scope>
    <source>
        <strain evidence="4">KIB01</strain>
    </source>
</reference>
<dbReference type="PANTHER" id="PTHR23148">
    <property type="entry name" value="SERINE/ARGININE REGULATED NUCLEAR MATRIX PROTEIN"/>
    <property type="match status" value="1"/>
</dbReference>
<protein>
    <recommendedName>
        <fullName evidence="3">PWI domain-containing protein</fullName>
    </recommendedName>
</protein>
<feature type="compositionally biased region" description="Basic and acidic residues" evidence="2">
    <location>
        <begin position="745"/>
        <end position="766"/>
    </location>
</feature>
<keyword evidence="5" id="KW-1185">Reference proteome</keyword>
<organism evidence="4 5">
    <name type="scientific">Dipteronia dyeriana</name>
    <dbReference type="NCBI Taxonomy" id="168575"/>
    <lineage>
        <taxon>Eukaryota</taxon>
        <taxon>Viridiplantae</taxon>
        <taxon>Streptophyta</taxon>
        <taxon>Embryophyta</taxon>
        <taxon>Tracheophyta</taxon>
        <taxon>Spermatophyta</taxon>
        <taxon>Magnoliopsida</taxon>
        <taxon>eudicotyledons</taxon>
        <taxon>Gunneridae</taxon>
        <taxon>Pentapetalae</taxon>
        <taxon>rosids</taxon>
        <taxon>malvids</taxon>
        <taxon>Sapindales</taxon>
        <taxon>Sapindaceae</taxon>
        <taxon>Hippocastanoideae</taxon>
        <taxon>Acereae</taxon>
        <taxon>Dipteronia</taxon>
    </lineage>
</organism>
<feature type="region of interest" description="Disordered" evidence="2">
    <location>
        <begin position="143"/>
        <end position="175"/>
    </location>
</feature>
<feature type="compositionally biased region" description="Low complexity" evidence="2">
    <location>
        <begin position="209"/>
        <end position="235"/>
    </location>
</feature>
<feature type="region of interest" description="Disordered" evidence="2">
    <location>
        <begin position="187"/>
        <end position="916"/>
    </location>
</feature>
<dbReference type="PROSITE" id="PS51025">
    <property type="entry name" value="PWI"/>
    <property type="match status" value="1"/>
</dbReference>
<evidence type="ECO:0000259" key="3">
    <source>
        <dbReference type="PROSITE" id="PS51025"/>
    </source>
</evidence>
<feature type="compositionally biased region" description="Basic and acidic residues" evidence="2">
    <location>
        <begin position="520"/>
        <end position="542"/>
    </location>
</feature>
<feature type="domain" description="PWI" evidence="3">
    <location>
        <begin position="27"/>
        <end position="125"/>
    </location>
</feature>